<feature type="disulfide bond" evidence="10">
    <location>
        <begin position="2372"/>
        <end position="2390"/>
    </location>
</feature>
<evidence type="ECO:0000256" key="2">
    <source>
        <dbReference type="ARBA" id="ARBA00022670"/>
    </source>
</evidence>
<feature type="region of interest" description="Disordered" evidence="11">
    <location>
        <begin position="998"/>
        <end position="1045"/>
    </location>
</feature>
<evidence type="ECO:0000256" key="1">
    <source>
        <dbReference type="ARBA" id="ARBA00004606"/>
    </source>
</evidence>
<dbReference type="InterPro" id="IPR002172">
    <property type="entry name" value="LDrepeatLR_classA_rpt"/>
</dbReference>
<feature type="disulfide bond" evidence="10">
    <location>
        <begin position="2420"/>
        <end position="2435"/>
    </location>
</feature>
<feature type="compositionally biased region" description="Polar residues" evidence="11">
    <location>
        <begin position="652"/>
        <end position="665"/>
    </location>
</feature>
<dbReference type="CDD" id="cd00190">
    <property type="entry name" value="Tryp_SPc"/>
    <property type="match status" value="1"/>
</dbReference>
<feature type="compositionally biased region" description="Basic residues" evidence="11">
    <location>
        <begin position="471"/>
        <end position="482"/>
    </location>
</feature>
<dbReference type="InterPro" id="IPR001190">
    <property type="entry name" value="SRCR"/>
</dbReference>
<evidence type="ECO:0000256" key="9">
    <source>
        <dbReference type="ARBA" id="ARBA00023157"/>
    </source>
</evidence>
<feature type="compositionally biased region" description="Basic and acidic residues" evidence="11">
    <location>
        <begin position="1650"/>
        <end position="1660"/>
    </location>
</feature>
<dbReference type="Gene3D" id="2.10.25.10">
    <property type="entry name" value="Laminin"/>
    <property type="match status" value="1"/>
</dbReference>
<dbReference type="Proteomes" id="UP001359485">
    <property type="component" value="Unassembled WGS sequence"/>
</dbReference>
<evidence type="ECO:0000256" key="8">
    <source>
        <dbReference type="ARBA" id="ARBA00023136"/>
    </source>
</evidence>
<feature type="disulfide bond" evidence="10">
    <location>
        <begin position="2334"/>
        <end position="2352"/>
    </location>
</feature>
<feature type="transmembrane region" description="Helical" evidence="12">
    <location>
        <begin position="193"/>
        <end position="218"/>
    </location>
</feature>
<accession>A0ABR1B2M9</accession>
<dbReference type="InterPro" id="IPR043504">
    <property type="entry name" value="Peptidase_S1_PA_chymotrypsin"/>
</dbReference>
<dbReference type="PRINTS" id="PR00261">
    <property type="entry name" value="LDLRECEPTOR"/>
</dbReference>
<dbReference type="InterPro" id="IPR036772">
    <property type="entry name" value="SRCR-like_dom_sf"/>
</dbReference>
<gene>
    <name evidence="14" type="ORF">RUM44_004133</name>
</gene>
<organism evidence="14 15">
    <name type="scientific">Polyplax serrata</name>
    <name type="common">Common mouse louse</name>
    <dbReference type="NCBI Taxonomy" id="468196"/>
    <lineage>
        <taxon>Eukaryota</taxon>
        <taxon>Metazoa</taxon>
        <taxon>Ecdysozoa</taxon>
        <taxon>Arthropoda</taxon>
        <taxon>Hexapoda</taxon>
        <taxon>Insecta</taxon>
        <taxon>Pterygota</taxon>
        <taxon>Neoptera</taxon>
        <taxon>Paraneoptera</taxon>
        <taxon>Psocodea</taxon>
        <taxon>Troctomorpha</taxon>
        <taxon>Phthiraptera</taxon>
        <taxon>Anoplura</taxon>
        <taxon>Polyplacidae</taxon>
        <taxon>Polyplax</taxon>
    </lineage>
</organism>
<feature type="compositionally biased region" description="Basic and acidic residues" evidence="11">
    <location>
        <begin position="1027"/>
        <end position="1045"/>
    </location>
</feature>
<dbReference type="InterPro" id="IPR036055">
    <property type="entry name" value="LDL_receptor-like_sf"/>
</dbReference>
<dbReference type="CDD" id="cd00112">
    <property type="entry name" value="LDLa"/>
    <property type="match status" value="5"/>
</dbReference>
<evidence type="ECO:0000256" key="12">
    <source>
        <dbReference type="SAM" id="Phobius"/>
    </source>
</evidence>
<evidence type="ECO:0000313" key="14">
    <source>
        <dbReference type="EMBL" id="KAK6633526.1"/>
    </source>
</evidence>
<feature type="compositionally biased region" description="Basic residues" evidence="11">
    <location>
        <begin position="1637"/>
        <end position="1649"/>
    </location>
</feature>
<evidence type="ECO:0000256" key="3">
    <source>
        <dbReference type="ARBA" id="ARBA00022692"/>
    </source>
</evidence>
<dbReference type="InterPro" id="IPR001254">
    <property type="entry name" value="Trypsin_dom"/>
</dbReference>
<keyword evidence="3 12" id="KW-0812">Transmembrane</keyword>
<feature type="region of interest" description="Disordered" evidence="11">
    <location>
        <begin position="1"/>
        <end position="35"/>
    </location>
</feature>
<feature type="compositionally biased region" description="Polar residues" evidence="11">
    <location>
        <begin position="1360"/>
        <end position="1371"/>
    </location>
</feature>
<dbReference type="InterPro" id="IPR036364">
    <property type="entry name" value="SEA_dom_sf"/>
</dbReference>
<comment type="caution">
    <text evidence="14">The sequence shown here is derived from an EMBL/GenBank/DDBJ whole genome shotgun (WGS) entry which is preliminary data.</text>
</comment>
<dbReference type="Pfam" id="PF15494">
    <property type="entry name" value="SRCR_2"/>
    <property type="match status" value="1"/>
</dbReference>
<feature type="disulfide bond" evidence="10">
    <location>
        <begin position="2401"/>
        <end position="2413"/>
    </location>
</feature>
<evidence type="ECO:0000256" key="6">
    <source>
        <dbReference type="ARBA" id="ARBA00022968"/>
    </source>
</evidence>
<reference evidence="14 15" key="1">
    <citation type="submission" date="2023-09" db="EMBL/GenBank/DDBJ databases">
        <title>Genomes of two closely related lineages of the louse Polyplax serrata with different host specificities.</title>
        <authorList>
            <person name="Martinu J."/>
            <person name="Tarabai H."/>
            <person name="Stefka J."/>
            <person name="Hypsa V."/>
        </authorList>
    </citation>
    <scope>NUCLEOTIDE SEQUENCE [LARGE SCALE GENOMIC DNA]</scope>
    <source>
        <strain evidence="14">98ZLc_SE</strain>
    </source>
</reference>
<dbReference type="SUPFAM" id="SSF57196">
    <property type="entry name" value="EGF/Laminin"/>
    <property type="match status" value="1"/>
</dbReference>
<keyword evidence="8 12" id="KW-0472">Membrane</keyword>
<feature type="compositionally biased region" description="Polar residues" evidence="11">
    <location>
        <begin position="791"/>
        <end position="801"/>
    </location>
</feature>
<dbReference type="SUPFAM" id="SSF82671">
    <property type="entry name" value="SEA domain"/>
    <property type="match status" value="1"/>
</dbReference>
<keyword evidence="7 12" id="KW-1133">Transmembrane helix</keyword>
<comment type="caution">
    <text evidence="10">Lacks conserved residue(s) required for the propagation of feature annotation.</text>
</comment>
<feature type="disulfide bond" evidence="10">
    <location>
        <begin position="2269"/>
        <end position="2284"/>
    </location>
</feature>
<dbReference type="SUPFAM" id="SSF57424">
    <property type="entry name" value="LDL receptor-like module"/>
    <property type="match status" value="5"/>
</dbReference>
<feature type="region of interest" description="Disordered" evidence="11">
    <location>
        <begin position="929"/>
        <end position="970"/>
    </location>
</feature>
<feature type="disulfide bond" evidence="10">
    <location>
        <begin position="2408"/>
        <end position="2426"/>
    </location>
</feature>
<feature type="compositionally biased region" description="Basic and acidic residues" evidence="11">
    <location>
        <begin position="757"/>
        <end position="767"/>
    </location>
</feature>
<dbReference type="EMBL" id="JAWJWF010000004">
    <property type="protein sequence ID" value="KAK6633526.1"/>
    <property type="molecule type" value="Genomic_DNA"/>
</dbReference>
<feature type="disulfide bond" evidence="10">
    <location>
        <begin position="2327"/>
        <end position="2339"/>
    </location>
</feature>
<dbReference type="Gene3D" id="4.10.400.10">
    <property type="entry name" value="Low-density Lipoprotein Receptor"/>
    <property type="match status" value="5"/>
</dbReference>
<feature type="compositionally biased region" description="Polar residues" evidence="11">
    <location>
        <begin position="817"/>
        <end position="829"/>
    </location>
</feature>
<dbReference type="SUPFAM" id="SSF56487">
    <property type="entry name" value="SRCR-like"/>
    <property type="match status" value="1"/>
</dbReference>
<keyword evidence="15" id="KW-1185">Reference proteome</keyword>
<sequence>MSATSSGGSFGAGGGSVSEGSDAGESSQSTMTITDCPSTSFHIQHENTIKLNAAEVAAGTGIHVGMMGSKINLTVDEMQEASGEVNMGFDIEEGVNNSNAEFKSVSGSKEREKVPEAVNLELVNMVPYSNGNSTSLGVPVNGIPVKKDSEGADMSSPYDEYFVPVNEHKKYMRGEKLYVTKDKRRPTSWRRCLSWIVACAVISVVLIVGILAATGVILSQEPNVIQEASVGRNFAGPDVNNIHTGGSSDNAVDKTISGPLLSSGTNVTHTYVPRSIQSDLTIDNLEWNPAFLNQNSSEYQQLAKTIENQLKLIFFNSETLDFQDSNVALNIFNISQDPLQIWYRIGWIYKQGATNQSDPITMEEVKMRLTESLMKTQGYIDRYHINMNEINIGHVINLCQINNGGCSHICFYNYLNQQFMCSCPINLVLDSSFKKCVEWAGTSEEDYGSVPNDNAEVHYESGAEGSNHYSGGHHHHHHHHHPWEHGVHNTTSIDSSEAYEQELQNAYENTESSLTASGTYKNEQEGDIHIHGDTTASKYNASSASDAAEHNQTLDKFNLQMNTGGKNSGDYAIHTEYDTAVQGNNKHVHLGNDKVLVYSTAEETYTEAGTLLGSNNTHDKSISKTGLGSNSEHFEHITPNGGDNSGLAQEVDQYTTNNSESSAGSHQFHHHDHDGMNTERIGFGQDYNIHSTGTVPGTEIPGHNEDKKEYPSDTEMEFTLSEVNPNDHNSGLPSHTNRSIPGSLYEHIAVPVVTTNERHEEINRDKLNPPTGAEFTSDRSIEDTRKETTSERGSITFGSHDSNAKIYNENVEHKQAKGQSNAAFGSVSGSTGGLPVDEELTTTSWTDLHDNTNTDGSNFTSNGGVGAADVHHNHGNSNPASIVSETLESNAMNKTFPASIAIKKEQGSHKTTFQIIPSNIGVTENTNKEFQPDSTTISSNQASTNYDTNTKRTDSRPNVEQNTQGGSTYFSTEVFQNTSKIDGSSTTDLNAMHYTTVKPDSETLPVPSGKTEVYHSDSSDSVPNLDSTRDSTEANDRESMPPLMKNEKNENIPVYTVTENSNFRPQQVPLTEHSLLNNSSPVVTENVIINKAGQTNVEENEKVNPNVENTSLNKTSQSRSQVSDPNILVHTIAVDSTTVEGNSNGENFGRVTEIIPASTGMETNPNDALPHFKENPLTYSTTIKGSHRETSDTEIPSMDPSGVKQFDTERVNESSNLPHMITANTANNRQTETEIGSGFQSDPNYRPTESLGFDGFNAEVSAKDSMQDVDTRNVAYSHNEATLTVTTMIPNTNNETTLQVDRVTELTFNETDSKIRAKVQNQQNPLSSNSNATPSQTTQTPIAPSGNTEDSQLKKGIPISGTTEPVKTSTVSQYETGLNLAQSHTSEPVTNRYDIVTSPTNDPLLVEVTGKEPSYYGDFKKSQHHDSNEPVEDQLVQHGGPSTVTIKHPHDFTNNIKDVGLESDEFNTLLGEDYKHKNEYPNNGKETLNKYANKQTFLKSDKKKHKDILKGDKVDYEKNIGEGPTKSSVKPDDYTYKKNINENSFTVGYAVQTEPKTTEAEYNKTDNNPTRPVHSPDVYGQDSSFETDGPTHFSYENTDYETEIPTIDSKVTVIENKDPDDKTDRDYAKFDKDFKHGKNGKKKETKKKPGGKDGKNVEIEELRKHHDVKYSSDISEEDSIDFSAMSVTPSLEIITTFPGDENNRSPIVHSFDSENRPNRPFEDHSSVASQTDKTLPKEETTERISPQKKQGTAAGSVSIVKHPVLTEEESHGTVAKELPDLVSEIVPTETVELQKQSGTGSQQTNDNIEKEISGKKLGTDQIIGHAGTAQTGTIFANNVSKNNQTSGREHIAISTTGSALDGERTVHQNYGSLNQDERNLDYSGTPFGVQNSSTVTHGGTGIEHESGSSSFIKQYETNGERNSGTNNYEAPGTDFSGITVKTVYDEQFPFDITNTQNTTTYGTTFGRTEGSIERVTDSVLLRNGSLIEERHMVTIQNGNINHSGQSEIRQDGQDRRLFNLTSHTVTNSMGPITRITNTTTLPGGVSYTVRNYTYAGGNPTVIVRQHTTNLPDSRVIRFNTTQTFVTPPGGYNGTTILSNRTIYKILNGSLPERVYEENFNPQNGRYHMYTNSSGTFVYSNSQPSLVIKGDSGDFGRSAVYILGNRSFPQNVSTFPKSHHVVFKNSTVFAVKNVTHGDVPPTEVEQKANFTLGSTGSNKFTFTPSAFAAGTTYKISDHFGYVSKCAAGQFQCVNGTSKRGSACISLSSKCDSINDCFDGSDEIGCIENGCPGNFQCSNGTCLKRHLVCNGIVDCTDGSDEKNCENWKCEFDEFQCPSGRCIPVVWQCDSKADCDNHTDEQNCHGSCGNDEFLCPEGWCVPLTFKCNGIKDCSNGEDEQFCDCSLEEFKCKSGGCISKNQVCDGLDDCPDRSDEWDCLKLESNSTLLKIRTPSGVYVPVCADKWSETNSIQVCASLGYSSFVPVESDASISAATEDSLQRGYYTLKNETNEDENSSFLLNLVKTNKTCSSGKLVELSCQEFSCGSRSMTDSSSAEGRLVGGMSATAGQWPSVALLYNVRNLHSCTASILTPRWVLASYNCLKMDNKNLNEQDWKLFGGATTFDTDNGSGETRKIVAIIPHPRVKFNQFLFSNDLALVKIEQPLLFSSNTGAICLPEQEIQPRQICVTAGWGMNSPEDKNIRQQLQYLPVPTMNLTDCNSTEHYSGFITDDKICAGYNVAEKSLCYNEEGAPLMCVNDRGEWELQGTMSYHSNCGRGSHPSIFNNITPALDWIKQTIGNSFQRKIIPPTKR</sequence>
<dbReference type="InterPro" id="IPR023415">
    <property type="entry name" value="LDLR_class-A_CS"/>
</dbReference>
<dbReference type="Pfam" id="PF00057">
    <property type="entry name" value="Ldl_recept_a"/>
    <property type="match status" value="5"/>
</dbReference>
<feature type="disulfide bond" evidence="10">
    <location>
        <begin position="2384"/>
        <end position="2399"/>
    </location>
</feature>
<feature type="compositionally biased region" description="Basic and acidic residues" evidence="11">
    <location>
        <begin position="776"/>
        <end position="790"/>
    </location>
</feature>
<keyword evidence="2" id="KW-0645">Protease</keyword>
<evidence type="ECO:0000256" key="4">
    <source>
        <dbReference type="ARBA" id="ARBA00022801"/>
    </source>
</evidence>
<evidence type="ECO:0000256" key="11">
    <source>
        <dbReference type="SAM" id="MobiDB-lite"/>
    </source>
</evidence>
<feature type="compositionally biased region" description="Polar residues" evidence="11">
    <location>
        <begin position="1743"/>
        <end position="1755"/>
    </location>
</feature>
<evidence type="ECO:0000259" key="13">
    <source>
        <dbReference type="PROSITE" id="PS50240"/>
    </source>
</evidence>
<name>A0ABR1B2M9_POLSC</name>
<feature type="disulfide bond" evidence="10">
    <location>
        <begin position="2295"/>
        <end position="2313"/>
    </location>
</feature>
<feature type="region of interest" description="Disordered" evidence="11">
    <location>
        <begin position="444"/>
        <end position="489"/>
    </location>
</feature>
<keyword evidence="6" id="KW-0735">Signal-anchor</keyword>
<dbReference type="Pfam" id="PF00089">
    <property type="entry name" value="Trypsin"/>
    <property type="match status" value="1"/>
</dbReference>
<feature type="region of interest" description="Disordered" evidence="11">
    <location>
        <begin position="1613"/>
        <end position="1660"/>
    </location>
</feature>
<dbReference type="Gene3D" id="2.40.10.10">
    <property type="entry name" value="Trypsin-like serine proteases"/>
    <property type="match status" value="1"/>
</dbReference>
<dbReference type="PROSITE" id="PS50240">
    <property type="entry name" value="TRYPSIN_DOM"/>
    <property type="match status" value="1"/>
</dbReference>
<feature type="compositionally biased region" description="Polar residues" evidence="11">
    <location>
        <begin position="958"/>
        <end position="970"/>
    </location>
</feature>
<feature type="compositionally biased region" description="Low complexity" evidence="11">
    <location>
        <begin position="1320"/>
        <end position="1331"/>
    </location>
</feature>
<feature type="compositionally biased region" description="Polar residues" evidence="11">
    <location>
        <begin position="932"/>
        <end position="948"/>
    </location>
</feature>
<feature type="region of interest" description="Disordered" evidence="11">
    <location>
        <begin position="1560"/>
        <end position="1582"/>
    </location>
</feature>
<dbReference type="PROSITE" id="PS01209">
    <property type="entry name" value="LDLRA_1"/>
    <property type="match status" value="4"/>
</dbReference>
<feature type="region of interest" description="Disordered" evidence="11">
    <location>
        <begin position="1320"/>
        <end position="1371"/>
    </location>
</feature>
<feature type="disulfide bond" evidence="10">
    <location>
        <begin position="2307"/>
        <end position="2322"/>
    </location>
</feature>
<feature type="compositionally biased region" description="Low complexity" evidence="11">
    <location>
        <begin position="18"/>
        <end position="27"/>
    </location>
</feature>
<feature type="disulfide bond" evidence="10">
    <location>
        <begin position="2346"/>
        <end position="2361"/>
    </location>
</feature>
<feature type="compositionally biased region" description="Basic and acidic residues" evidence="11">
    <location>
        <begin position="1615"/>
        <end position="1636"/>
    </location>
</feature>
<feature type="disulfide bond" evidence="10">
    <location>
        <begin position="2365"/>
        <end position="2377"/>
    </location>
</feature>
<evidence type="ECO:0000256" key="10">
    <source>
        <dbReference type="PROSITE-ProRule" id="PRU00124"/>
    </source>
</evidence>
<dbReference type="PANTHER" id="PTHR24252:SF7">
    <property type="entry name" value="HYALIN"/>
    <property type="match status" value="1"/>
</dbReference>
<keyword evidence="4" id="KW-0378">Hydrolase</keyword>
<dbReference type="SMART" id="SM00020">
    <property type="entry name" value="Tryp_SPc"/>
    <property type="match status" value="1"/>
</dbReference>
<evidence type="ECO:0000313" key="15">
    <source>
        <dbReference type="Proteomes" id="UP001359485"/>
    </source>
</evidence>
<protein>
    <recommendedName>
        <fullName evidence="13">Peptidase S1 domain-containing protein</fullName>
    </recommendedName>
</protein>
<feature type="domain" description="Peptidase S1" evidence="13">
    <location>
        <begin position="2556"/>
        <end position="2795"/>
    </location>
</feature>
<dbReference type="PANTHER" id="PTHR24252">
    <property type="entry name" value="ACROSIN-RELATED"/>
    <property type="match status" value="1"/>
</dbReference>
<feature type="compositionally biased region" description="Gly residues" evidence="11">
    <location>
        <begin position="8"/>
        <end position="17"/>
    </location>
</feature>
<comment type="subcellular location">
    <subcellularLocation>
        <location evidence="1">Membrane</location>
        <topology evidence="1">Single-pass type II membrane protein</topology>
    </subcellularLocation>
</comment>
<dbReference type="SUPFAM" id="SSF50494">
    <property type="entry name" value="Trypsin-like serine proteases"/>
    <property type="match status" value="1"/>
</dbReference>
<dbReference type="InterPro" id="IPR009003">
    <property type="entry name" value="Peptidase_S1_PA"/>
</dbReference>
<dbReference type="InterPro" id="IPR000082">
    <property type="entry name" value="SEA_dom"/>
</dbReference>
<evidence type="ECO:0000256" key="7">
    <source>
        <dbReference type="ARBA" id="ARBA00022989"/>
    </source>
</evidence>
<keyword evidence="5" id="KW-0720">Serine protease</keyword>
<dbReference type="PROSITE" id="PS50068">
    <property type="entry name" value="LDLRA_2"/>
    <property type="match status" value="5"/>
</dbReference>
<feature type="compositionally biased region" description="Basic and acidic residues" evidence="11">
    <location>
        <begin position="702"/>
        <end position="711"/>
    </location>
</feature>
<feature type="region of interest" description="Disordered" evidence="11">
    <location>
        <begin position="757"/>
        <end position="801"/>
    </location>
</feature>
<keyword evidence="9 10" id="KW-1015">Disulfide bond</keyword>
<dbReference type="Pfam" id="PF01390">
    <property type="entry name" value="SEA"/>
    <property type="match status" value="1"/>
</dbReference>
<feature type="compositionally biased region" description="Polar residues" evidence="11">
    <location>
        <begin position="1332"/>
        <end position="1350"/>
    </location>
</feature>
<proteinExistence type="predicted"/>
<feature type="compositionally biased region" description="Basic and acidic residues" evidence="11">
    <location>
        <begin position="1711"/>
        <end position="1725"/>
    </location>
</feature>
<evidence type="ECO:0000256" key="5">
    <source>
        <dbReference type="ARBA" id="ARBA00022825"/>
    </source>
</evidence>
<feature type="region of interest" description="Disordered" evidence="11">
    <location>
        <begin position="814"/>
        <end position="834"/>
    </location>
</feature>
<feature type="region of interest" description="Disordered" evidence="11">
    <location>
        <begin position="1695"/>
        <end position="1756"/>
    </location>
</feature>
<feature type="region of interest" description="Disordered" evidence="11">
    <location>
        <begin position="612"/>
        <end position="713"/>
    </location>
</feature>
<dbReference type="Gene3D" id="3.30.70.960">
    <property type="entry name" value="SEA domain"/>
    <property type="match status" value="1"/>
</dbReference>
<dbReference type="SMART" id="SM00192">
    <property type="entry name" value="LDLa"/>
    <property type="match status" value="5"/>
</dbReference>